<organism evidence="12">
    <name type="scientific">Magnetococcus massalia (strain MO-1)</name>
    <dbReference type="NCBI Taxonomy" id="451514"/>
    <lineage>
        <taxon>Bacteria</taxon>
        <taxon>Pseudomonadati</taxon>
        <taxon>Pseudomonadota</taxon>
        <taxon>Magnetococcia</taxon>
        <taxon>Magnetococcales</taxon>
        <taxon>Magnetococcaceae</taxon>
        <taxon>Magnetococcus</taxon>
    </lineage>
</organism>
<evidence type="ECO:0000256" key="7">
    <source>
        <dbReference type="ARBA" id="ARBA00023134"/>
    </source>
</evidence>
<dbReference type="PANTHER" id="PTHR11649">
    <property type="entry name" value="MSS1/TRME-RELATED GTP-BINDING PROTEIN"/>
    <property type="match status" value="1"/>
</dbReference>
<dbReference type="GO" id="GO:0000917">
    <property type="term" value="P:division septum assembly"/>
    <property type="evidence" value="ECO:0007669"/>
    <property type="project" value="UniProtKB-KW"/>
</dbReference>
<dbReference type="AlphaFoldDB" id="A0A1S7LKM8"/>
<comment type="similarity">
    <text evidence="2 10">Belongs to the TRAFAC class TrmE-Era-EngA-EngB-Septin-like GTPase superfamily. EngB GTPase family.</text>
</comment>
<keyword evidence="3 10" id="KW-0132">Cell division</keyword>
<comment type="function">
    <text evidence="10">Necessary for normal cell division and for the maintenance of normal septation.</text>
</comment>
<protein>
    <recommendedName>
        <fullName evidence="10">Probable GTP-binding protein EngB</fullName>
    </recommendedName>
</protein>
<dbReference type="InterPro" id="IPR019987">
    <property type="entry name" value="GTP-bd_ribosome_bio_YsxC"/>
</dbReference>
<dbReference type="CDD" id="cd01876">
    <property type="entry name" value="YihA_EngB"/>
    <property type="match status" value="1"/>
</dbReference>
<proteinExistence type="inferred from homology"/>
<dbReference type="FunFam" id="3.40.50.300:FF:000098">
    <property type="entry name" value="Probable GTP-binding protein EngB"/>
    <property type="match status" value="1"/>
</dbReference>
<evidence type="ECO:0000256" key="6">
    <source>
        <dbReference type="ARBA" id="ARBA00022842"/>
    </source>
</evidence>
<keyword evidence="6" id="KW-0460">Magnesium</keyword>
<dbReference type="InterPro" id="IPR030393">
    <property type="entry name" value="G_ENGB_dom"/>
</dbReference>
<evidence type="ECO:0000256" key="8">
    <source>
        <dbReference type="ARBA" id="ARBA00023210"/>
    </source>
</evidence>
<evidence type="ECO:0000313" key="12">
    <source>
        <dbReference type="EMBL" id="CRH07522.1"/>
    </source>
</evidence>
<dbReference type="SUPFAM" id="SSF52540">
    <property type="entry name" value="P-loop containing nucleoside triphosphate hydrolases"/>
    <property type="match status" value="1"/>
</dbReference>
<sequence>MDKSKLDTGFNAEFVLGAVKPEQYPDEALPEIAFAGRSNVGKSSLLNKLLNRRKLARVSNTPGRTREINFFRVNCCWYYVDLPGYGYAKVGKQQRQVWDRGIGHYLNTRRDLRAVVLLLDIRRGVTDQDEEMLRYLFELGLPLLPVATKTDKLKSNPRREAIKKMRADIEAIAPLIVAPVHATSSLKGDGIVELRQTITRLLDREAE</sequence>
<evidence type="ECO:0000256" key="1">
    <source>
        <dbReference type="ARBA" id="ARBA00001946"/>
    </source>
</evidence>
<evidence type="ECO:0000259" key="11">
    <source>
        <dbReference type="PROSITE" id="PS51706"/>
    </source>
</evidence>
<accession>A0A1S7LKM8</accession>
<dbReference type="PROSITE" id="PS51706">
    <property type="entry name" value="G_ENGB"/>
    <property type="match status" value="1"/>
</dbReference>
<dbReference type="EMBL" id="LO017727">
    <property type="protein sequence ID" value="CRH07522.1"/>
    <property type="molecule type" value="Genomic_DNA"/>
</dbReference>
<keyword evidence="9 10" id="KW-0131">Cell cycle</keyword>
<comment type="cofactor">
    <cofactor evidence="1">
        <name>Mg(2+)</name>
        <dbReference type="ChEBI" id="CHEBI:18420"/>
    </cofactor>
</comment>
<keyword evidence="5 10" id="KW-0547">Nucleotide-binding</keyword>
<dbReference type="NCBIfam" id="TIGR03598">
    <property type="entry name" value="GTPase_YsxC"/>
    <property type="match status" value="1"/>
</dbReference>
<keyword evidence="4" id="KW-0479">Metal-binding</keyword>
<gene>
    <name evidence="10" type="primary">engB</name>
    <name evidence="12" type="ORF">MAGMO_3385</name>
</gene>
<keyword evidence="8 10" id="KW-0717">Septation</keyword>
<name>A0A1S7LKM8_MAGMO</name>
<dbReference type="GO" id="GO:0005525">
    <property type="term" value="F:GTP binding"/>
    <property type="evidence" value="ECO:0007669"/>
    <property type="project" value="UniProtKB-UniRule"/>
</dbReference>
<dbReference type="GO" id="GO:0016787">
    <property type="term" value="F:hydrolase activity"/>
    <property type="evidence" value="ECO:0007669"/>
    <property type="project" value="UniProtKB-KW"/>
</dbReference>
<feature type="domain" description="EngB-type G" evidence="11">
    <location>
        <begin position="28"/>
        <end position="204"/>
    </location>
</feature>
<evidence type="ECO:0000256" key="3">
    <source>
        <dbReference type="ARBA" id="ARBA00022618"/>
    </source>
</evidence>
<evidence type="ECO:0000256" key="10">
    <source>
        <dbReference type="HAMAP-Rule" id="MF_00321"/>
    </source>
</evidence>
<evidence type="ECO:0000256" key="9">
    <source>
        <dbReference type="ARBA" id="ARBA00023306"/>
    </source>
</evidence>
<dbReference type="Pfam" id="PF01926">
    <property type="entry name" value="MMR_HSR1"/>
    <property type="match status" value="1"/>
</dbReference>
<dbReference type="Gene3D" id="3.40.50.300">
    <property type="entry name" value="P-loop containing nucleotide triphosphate hydrolases"/>
    <property type="match status" value="1"/>
</dbReference>
<evidence type="ECO:0000256" key="4">
    <source>
        <dbReference type="ARBA" id="ARBA00022723"/>
    </source>
</evidence>
<dbReference type="PANTHER" id="PTHR11649:SF13">
    <property type="entry name" value="ENGB-TYPE G DOMAIN-CONTAINING PROTEIN"/>
    <property type="match status" value="1"/>
</dbReference>
<dbReference type="InterPro" id="IPR006073">
    <property type="entry name" value="GTP-bd"/>
</dbReference>
<dbReference type="GO" id="GO:0005829">
    <property type="term" value="C:cytosol"/>
    <property type="evidence" value="ECO:0007669"/>
    <property type="project" value="TreeGrafter"/>
</dbReference>
<dbReference type="InterPro" id="IPR027417">
    <property type="entry name" value="P-loop_NTPase"/>
</dbReference>
<keyword evidence="7 10" id="KW-0342">GTP-binding</keyword>
<reference evidence="12" key="1">
    <citation type="submission" date="2015-04" db="EMBL/GenBank/DDBJ databases">
        <authorList>
            <person name="Syromyatnikov M.Y."/>
            <person name="Popov V.N."/>
        </authorList>
    </citation>
    <scope>NUCLEOTIDE SEQUENCE</scope>
    <source>
        <strain evidence="12">MO-1</strain>
    </source>
</reference>
<evidence type="ECO:0000256" key="2">
    <source>
        <dbReference type="ARBA" id="ARBA00009638"/>
    </source>
</evidence>
<dbReference type="GO" id="GO:0046872">
    <property type="term" value="F:metal ion binding"/>
    <property type="evidence" value="ECO:0007669"/>
    <property type="project" value="UniProtKB-KW"/>
</dbReference>
<dbReference type="HAMAP" id="MF_00321">
    <property type="entry name" value="GTPase_EngB"/>
    <property type="match status" value="1"/>
</dbReference>
<evidence type="ECO:0000256" key="5">
    <source>
        <dbReference type="ARBA" id="ARBA00022741"/>
    </source>
</evidence>
<keyword evidence="12" id="KW-0378">Hydrolase</keyword>